<evidence type="ECO:0000259" key="9">
    <source>
        <dbReference type="Pfam" id="PF17921"/>
    </source>
</evidence>
<keyword evidence="4" id="KW-0540">Nuclease</keyword>
<dbReference type="Pfam" id="PF17921">
    <property type="entry name" value="Integrase_H2C2"/>
    <property type="match status" value="1"/>
</dbReference>
<dbReference type="PaxDb" id="121845-A0A3Q0JB48"/>
<dbReference type="InterPro" id="IPR041373">
    <property type="entry name" value="RT_RNaseH"/>
</dbReference>
<evidence type="ECO:0000256" key="2">
    <source>
        <dbReference type="ARBA" id="ARBA00022679"/>
    </source>
</evidence>
<evidence type="ECO:0000313" key="11">
    <source>
        <dbReference type="RefSeq" id="XP_026683940.1"/>
    </source>
</evidence>
<dbReference type="AlphaFoldDB" id="A0A3Q0JB48"/>
<dbReference type="Gene3D" id="1.10.340.70">
    <property type="match status" value="1"/>
</dbReference>
<keyword evidence="3" id="KW-0548">Nucleotidyltransferase</keyword>
<evidence type="ECO:0000256" key="5">
    <source>
        <dbReference type="ARBA" id="ARBA00022759"/>
    </source>
</evidence>
<dbReference type="CDD" id="cd00303">
    <property type="entry name" value="retropepsin_like"/>
    <property type="match status" value="1"/>
</dbReference>
<evidence type="ECO:0000313" key="10">
    <source>
        <dbReference type="Proteomes" id="UP000079169"/>
    </source>
</evidence>
<proteinExistence type="predicted"/>
<sequence length="817" mass="94672">MPITPTTIETLFTSFLQYQYEQNEEQKLRASLDEISNFDGKSSLVHNFISSIDEIYLENANNQKHIRIITSTIKNSKLTGKASEKVSQANLKTWTEIKTFLVKHFCDNRPIASYIVTMADARPYGKTAFEFLSYIEQLQNSAISQARIIDPNTQSHIKLICEVALKSFIRALTEPLRTQILAGRPNDLQDIKDLMRDHFYNEASRTMTKNSNYVKTNNIREPQSFTPRVPQNLDLKQTNKNQFPRKNQPPNIEAMSARTTSTLRTLHNIDNVEFEEENDDIDNSMPDPIFEEDFSRRASERIETVTLNLTENTSFPHIKLKNNQIKVLIDSGSDKSFIQPSIAHRHYSHKMFSSPLHIRTATGHIITPDGIKPNHKKIEAIKKFPLPKTQSQIKSFLGLLGYYRKFIPHFGDVTHEFTKRLKKNSPMNLKDSAYLEAFQNCKDLLSNDPILQYPDFTKEFTLTTDASDFALGAVLSQNDKPIAYASRTLNDAEKRYSTIERETLAIVWACKYFRPYLYGRHFQIYSDHKPLQWLFSLKDPSSKLLRWRLKLEEYDYTLTYKQGKFNSNADALSRVHLNQTETREMDDLLSLLPNLDDTELPIIDFDIDDVISVPESNRSDPISGIPIKQTALNYSRNQLHFKASSETLLEPHIQTFHGTKTRSTFSVSPLATIDTMSHFIKEYISLDTKYYVYFSSDTQNTHDAENLYILLSRTLQTQFRDTLAFDLTKVTQVLEDIESEEQQLTIIRKYHYGTNNHRGINETEMQLKRLYYWPNMHKTISTVINNCQICLKVKYDRHPINPPMCKTPTPTKREIPS</sequence>
<dbReference type="PROSITE" id="PS00141">
    <property type="entry name" value="ASP_PROTEASE"/>
    <property type="match status" value="1"/>
</dbReference>
<feature type="domain" description="Reverse transcriptase RNase H-like" evidence="8">
    <location>
        <begin position="455"/>
        <end position="554"/>
    </location>
</feature>
<feature type="domain" description="Integrase zinc-binding" evidence="9">
    <location>
        <begin position="741"/>
        <end position="795"/>
    </location>
</feature>
<dbReference type="InterPro" id="IPR043128">
    <property type="entry name" value="Rev_trsase/Diguanyl_cyclase"/>
</dbReference>
<dbReference type="PANTHER" id="PTHR37984:SF5">
    <property type="entry name" value="PROTEIN NYNRIN-LIKE"/>
    <property type="match status" value="1"/>
</dbReference>
<gene>
    <name evidence="11" type="primary">LOC113470016</name>
</gene>
<keyword evidence="7" id="KW-0695">RNA-directed DNA polymerase</keyword>
<dbReference type="Proteomes" id="UP000079169">
    <property type="component" value="Unplaced"/>
</dbReference>
<dbReference type="InterPro" id="IPR050951">
    <property type="entry name" value="Retrovirus_Pol_polyprotein"/>
</dbReference>
<dbReference type="InterPro" id="IPR001969">
    <property type="entry name" value="Aspartic_peptidase_AS"/>
</dbReference>
<dbReference type="GeneID" id="113470016"/>
<keyword evidence="10" id="KW-1185">Reference proteome</keyword>
<dbReference type="GO" id="GO:0006508">
    <property type="term" value="P:proteolysis"/>
    <property type="evidence" value="ECO:0007669"/>
    <property type="project" value="InterPro"/>
</dbReference>
<evidence type="ECO:0000256" key="7">
    <source>
        <dbReference type="ARBA" id="ARBA00022918"/>
    </source>
</evidence>
<keyword evidence="6" id="KW-0378">Hydrolase</keyword>
<dbReference type="Pfam" id="PF17917">
    <property type="entry name" value="RT_RNaseH"/>
    <property type="match status" value="1"/>
</dbReference>
<dbReference type="InterPro" id="IPR043502">
    <property type="entry name" value="DNA/RNA_pol_sf"/>
</dbReference>
<organism evidence="10 11">
    <name type="scientific">Diaphorina citri</name>
    <name type="common">Asian citrus psyllid</name>
    <dbReference type="NCBI Taxonomy" id="121845"/>
    <lineage>
        <taxon>Eukaryota</taxon>
        <taxon>Metazoa</taxon>
        <taxon>Ecdysozoa</taxon>
        <taxon>Arthropoda</taxon>
        <taxon>Hexapoda</taxon>
        <taxon>Insecta</taxon>
        <taxon>Pterygota</taxon>
        <taxon>Neoptera</taxon>
        <taxon>Paraneoptera</taxon>
        <taxon>Hemiptera</taxon>
        <taxon>Sternorrhyncha</taxon>
        <taxon>Psylloidea</taxon>
        <taxon>Psyllidae</taxon>
        <taxon>Diaphorininae</taxon>
        <taxon>Diaphorina</taxon>
    </lineage>
</organism>
<dbReference type="SUPFAM" id="SSF56672">
    <property type="entry name" value="DNA/RNA polymerases"/>
    <property type="match status" value="1"/>
</dbReference>
<protein>
    <recommendedName>
        <fullName evidence="1">RNA-directed DNA polymerase</fullName>
        <ecNumber evidence="1">2.7.7.49</ecNumber>
    </recommendedName>
</protein>
<evidence type="ECO:0000256" key="3">
    <source>
        <dbReference type="ARBA" id="ARBA00022695"/>
    </source>
</evidence>
<name>A0A3Q0JB48_DIACI</name>
<dbReference type="InterPro" id="IPR041588">
    <property type="entry name" value="Integrase_H2C2"/>
</dbReference>
<accession>A0A3Q0JB48</accession>
<dbReference type="EC" id="2.7.7.49" evidence="1"/>
<evidence type="ECO:0000256" key="1">
    <source>
        <dbReference type="ARBA" id="ARBA00012493"/>
    </source>
</evidence>
<dbReference type="RefSeq" id="XP_026683940.1">
    <property type="nucleotide sequence ID" value="XM_026828139.1"/>
</dbReference>
<dbReference type="FunFam" id="3.30.70.270:FF:000020">
    <property type="entry name" value="Transposon Tf2-6 polyprotein-like Protein"/>
    <property type="match status" value="1"/>
</dbReference>
<dbReference type="STRING" id="121845.A0A3Q0JB48"/>
<dbReference type="GO" id="GO:0003964">
    <property type="term" value="F:RNA-directed DNA polymerase activity"/>
    <property type="evidence" value="ECO:0007669"/>
    <property type="project" value="UniProtKB-KW"/>
</dbReference>
<dbReference type="Gene3D" id="3.30.70.270">
    <property type="match status" value="1"/>
</dbReference>
<dbReference type="CDD" id="cd09274">
    <property type="entry name" value="RNase_HI_RT_Ty3"/>
    <property type="match status" value="1"/>
</dbReference>
<dbReference type="PANTHER" id="PTHR37984">
    <property type="entry name" value="PROTEIN CBG26694"/>
    <property type="match status" value="1"/>
</dbReference>
<dbReference type="GO" id="GO:0004190">
    <property type="term" value="F:aspartic-type endopeptidase activity"/>
    <property type="evidence" value="ECO:0007669"/>
    <property type="project" value="InterPro"/>
</dbReference>
<dbReference type="KEGG" id="dci:113470016"/>
<keyword evidence="2" id="KW-0808">Transferase</keyword>
<evidence type="ECO:0000259" key="8">
    <source>
        <dbReference type="Pfam" id="PF17917"/>
    </source>
</evidence>
<keyword evidence="5" id="KW-0255">Endonuclease</keyword>
<evidence type="ECO:0000256" key="4">
    <source>
        <dbReference type="ARBA" id="ARBA00022722"/>
    </source>
</evidence>
<reference evidence="11" key="1">
    <citation type="submission" date="2025-08" db="UniProtKB">
        <authorList>
            <consortium name="RefSeq"/>
        </authorList>
    </citation>
    <scope>IDENTIFICATION</scope>
</reference>
<evidence type="ECO:0000256" key="6">
    <source>
        <dbReference type="ARBA" id="ARBA00022801"/>
    </source>
</evidence>
<dbReference type="GO" id="GO:0004519">
    <property type="term" value="F:endonuclease activity"/>
    <property type="evidence" value="ECO:0007669"/>
    <property type="project" value="UniProtKB-KW"/>
</dbReference>